<dbReference type="RefSeq" id="WP_127199768.1">
    <property type="nucleotide sequence ID" value="NZ_RZNX01000005.1"/>
</dbReference>
<dbReference type="OrthoDB" id="2615416at2"/>
<protein>
    <submittedName>
        <fullName evidence="1">Uncharacterized protein</fullName>
    </submittedName>
</protein>
<dbReference type="Proteomes" id="UP000272464">
    <property type="component" value="Unassembled WGS sequence"/>
</dbReference>
<evidence type="ECO:0000313" key="2">
    <source>
        <dbReference type="Proteomes" id="UP000272464"/>
    </source>
</evidence>
<proteinExistence type="predicted"/>
<sequence>MIVTVCKGRDQAEWFDIEFSPETKALDLLRLLIQEVAYQPLIDEEKVRYILEGRLPEGPWFPIPNSSEARNSGLMEGAFVRIQRTYSTIDEGI</sequence>
<gene>
    <name evidence="1" type="ORF">EJP77_13460</name>
</gene>
<organism evidence="1 2">
    <name type="scientific">Paenibacillus zeisoli</name>
    <dbReference type="NCBI Taxonomy" id="2496267"/>
    <lineage>
        <taxon>Bacteria</taxon>
        <taxon>Bacillati</taxon>
        <taxon>Bacillota</taxon>
        <taxon>Bacilli</taxon>
        <taxon>Bacillales</taxon>
        <taxon>Paenibacillaceae</taxon>
        <taxon>Paenibacillus</taxon>
    </lineage>
</organism>
<name>A0A433X6X3_9BACL</name>
<evidence type="ECO:0000313" key="1">
    <source>
        <dbReference type="EMBL" id="RUT29824.1"/>
    </source>
</evidence>
<dbReference type="EMBL" id="RZNX01000005">
    <property type="protein sequence ID" value="RUT29824.1"/>
    <property type="molecule type" value="Genomic_DNA"/>
</dbReference>
<comment type="caution">
    <text evidence="1">The sequence shown here is derived from an EMBL/GenBank/DDBJ whole genome shotgun (WGS) entry which is preliminary data.</text>
</comment>
<accession>A0A433X6X3</accession>
<reference evidence="1 2" key="1">
    <citation type="submission" date="2018-12" db="EMBL/GenBank/DDBJ databases">
        <authorList>
            <person name="Sun L."/>
            <person name="Chen Z."/>
        </authorList>
    </citation>
    <scope>NUCLEOTIDE SEQUENCE [LARGE SCALE GENOMIC DNA]</scope>
    <source>
        <strain evidence="1 2">3-5-3</strain>
    </source>
</reference>
<dbReference type="AlphaFoldDB" id="A0A433X6X3"/>
<keyword evidence="2" id="KW-1185">Reference proteome</keyword>